<dbReference type="InterPro" id="IPR019906">
    <property type="entry name" value="Ribosomal_uL6_bac-type"/>
</dbReference>
<dbReference type="Pfam" id="PF00347">
    <property type="entry name" value="Ribosomal_L6"/>
    <property type="match status" value="2"/>
</dbReference>
<evidence type="ECO:0000256" key="3">
    <source>
        <dbReference type="ARBA" id="ARBA00023274"/>
    </source>
</evidence>
<evidence type="ECO:0000256" key="4">
    <source>
        <dbReference type="HAMAP-Rule" id="MF_01365"/>
    </source>
</evidence>
<comment type="caution">
    <text evidence="8">The sequence shown here is derived from an EMBL/GenBank/DDBJ whole genome shotgun (WGS) entry which is preliminary data.</text>
</comment>
<dbReference type="PANTHER" id="PTHR11655:SF14">
    <property type="entry name" value="LARGE RIBOSOMAL SUBUNIT PROTEIN UL6M"/>
    <property type="match status" value="1"/>
</dbReference>
<dbReference type="PANTHER" id="PTHR11655">
    <property type="entry name" value="60S/50S RIBOSOMAL PROTEIN L6/L9"/>
    <property type="match status" value="1"/>
</dbReference>
<dbReference type="GO" id="GO:0002181">
    <property type="term" value="P:cytoplasmic translation"/>
    <property type="evidence" value="ECO:0007669"/>
    <property type="project" value="TreeGrafter"/>
</dbReference>
<evidence type="ECO:0000313" key="9">
    <source>
        <dbReference type="Proteomes" id="UP000231343"/>
    </source>
</evidence>
<dbReference type="AlphaFoldDB" id="A0A2H0XXF0"/>
<evidence type="ECO:0000256" key="1">
    <source>
        <dbReference type="ARBA" id="ARBA00009356"/>
    </source>
</evidence>
<organism evidence="8 9">
    <name type="scientific">Candidatus Saganbacteria bacterium CG08_land_8_20_14_0_20_45_16</name>
    <dbReference type="NCBI Taxonomy" id="2014293"/>
    <lineage>
        <taxon>Bacteria</taxon>
        <taxon>Bacillati</taxon>
        <taxon>Saganbacteria</taxon>
    </lineage>
</organism>
<dbReference type="SUPFAM" id="SSF56053">
    <property type="entry name" value="Ribosomal protein L6"/>
    <property type="match status" value="2"/>
</dbReference>
<dbReference type="GO" id="GO:0022625">
    <property type="term" value="C:cytosolic large ribosomal subunit"/>
    <property type="evidence" value="ECO:0007669"/>
    <property type="project" value="UniProtKB-UniRule"/>
</dbReference>
<dbReference type="PRINTS" id="PR00059">
    <property type="entry name" value="RIBOSOMALL6"/>
</dbReference>
<evidence type="ECO:0000256" key="6">
    <source>
        <dbReference type="RuleBase" id="RU003870"/>
    </source>
</evidence>
<comment type="subunit">
    <text evidence="4">Part of the 50S ribosomal subunit.</text>
</comment>
<reference evidence="8 9" key="1">
    <citation type="submission" date="2017-09" db="EMBL/GenBank/DDBJ databases">
        <title>Depth-based differentiation of microbial function through sediment-hosted aquifers and enrichment of novel symbionts in the deep terrestrial subsurface.</title>
        <authorList>
            <person name="Probst A.J."/>
            <person name="Ladd B."/>
            <person name="Jarett J.K."/>
            <person name="Geller-Mcgrath D.E."/>
            <person name="Sieber C.M."/>
            <person name="Emerson J.B."/>
            <person name="Anantharaman K."/>
            <person name="Thomas B.C."/>
            <person name="Malmstrom R."/>
            <person name="Stieglmeier M."/>
            <person name="Klingl A."/>
            <person name="Woyke T."/>
            <person name="Ryan C.M."/>
            <person name="Banfield J.F."/>
        </authorList>
    </citation>
    <scope>NUCLEOTIDE SEQUENCE [LARGE SCALE GENOMIC DNA]</scope>
    <source>
        <strain evidence="8">CG08_land_8_20_14_0_20_45_16</strain>
    </source>
</reference>
<protein>
    <recommendedName>
        <fullName evidence="4">Large ribosomal subunit protein uL6</fullName>
    </recommendedName>
</protein>
<name>A0A2H0XXF0_UNCSA</name>
<dbReference type="Proteomes" id="UP000231343">
    <property type="component" value="Unassembled WGS sequence"/>
</dbReference>
<dbReference type="Gene3D" id="3.90.930.12">
    <property type="entry name" value="Ribosomal protein L6, alpha-beta domain"/>
    <property type="match status" value="2"/>
</dbReference>
<dbReference type="InterPro" id="IPR000702">
    <property type="entry name" value="Ribosomal_uL6-like"/>
</dbReference>
<evidence type="ECO:0000256" key="2">
    <source>
        <dbReference type="ARBA" id="ARBA00022980"/>
    </source>
</evidence>
<dbReference type="HAMAP" id="MF_01365_B">
    <property type="entry name" value="Ribosomal_uL6_B"/>
    <property type="match status" value="1"/>
</dbReference>
<feature type="domain" description="Large ribosomal subunit protein uL6 alpha-beta" evidence="7">
    <location>
        <begin position="90"/>
        <end position="164"/>
    </location>
</feature>
<dbReference type="FunFam" id="3.90.930.12:FF:000001">
    <property type="entry name" value="50S ribosomal protein L6"/>
    <property type="match status" value="1"/>
</dbReference>
<keyword evidence="2 4" id="KW-0689">Ribosomal protein</keyword>
<accession>A0A2H0XXF0</accession>
<dbReference type="InterPro" id="IPR020040">
    <property type="entry name" value="Ribosomal_uL6_a/b-dom"/>
</dbReference>
<dbReference type="GO" id="GO:0019843">
    <property type="term" value="F:rRNA binding"/>
    <property type="evidence" value="ECO:0007669"/>
    <property type="project" value="UniProtKB-UniRule"/>
</dbReference>
<keyword evidence="4 6" id="KW-0694">RNA-binding</keyword>
<dbReference type="PIRSF" id="PIRSF002162">
    <property type="entry name" value="Ribosomal_L6"/>
    <property type="match status" value="1"/>
</dbReference>
<dbReference type="NCBIfam" id="TIGR03654">
    <property type="entry name" value="L6_bact"/>
    <property type="match status" value="1"/>
</dbReference>
<keyword evidence="3 4" id="KW-0687">Ribonucleoprotein</keyword>
<dbReference type="InterPro" id="IPR036789">
    <property type="entry name" value="Ribosomal_uL6-like_a/b-dom_sf"/>
</dbReference>
<feature type="domain" description="Large ribosomal subunit protein uL6 alpha-beta" evidence="7">
    <location>
        <begin position="11"/>
        <end position="82"/>
    </location>
</feature>
<proteinExistence type="inferred from homology"/>
<comment type="function">
    <text evidence="4 6">This protein binds to the 23S rRNA, and is important in its secondary structure. It is located near the subunit interface in the base of the L7/L12 stalk, and near the tRNA binding site of the peptidyltransferase center.</text>
</comment>
<dbReference type="GO" id="GO:0003735">
    <property type="term" value="F:structural constituent of ribosome"/>
    <property type="evidence" value="ECO:0007669"/>
    <property type="project" value="UniProtKB-UniRule"/>
</dbReference>
<comment type="similarity">
    <text evidence="1 4 5">Belongs to the universal ribosomal protein uL6 family.</text>
</comment>
<dbReference type="EMBL" id="PEYM01000077">
    <property type="protein sequence ID" value="PIS29617.1"/>
    <property type="molecule type" value="Genomic_DNA"/>
</dbReference>
<gene>
    <name evidence="4" type="primary">rplF</name>
    <name evidence="8" type="ORF">COT42_04810</name>
</gene>
<evidence type="ECO:0000313" key="8">
    <source>
        <dbReference type="EMBL" id="PIS29617.1"/>
    </source>
</evidence>
<evidence type="ECO:0000256" key="5">
    <source>
        <dbReference type="RuleBase" id="RU003869"/>
    </source>
</evidence>
<evidence type="ECO:0000259" key="7">
    <source>
        <dbReference type="Pfam" id="PF00347"/>
    </source>
</evidence>
<sequence length="183" mass="19564">MGRIGKRELKIPSGVNVSVAGGQVTVKGPKGQLVQSYVPKIEIAVKGDLVTTGCRSTNPKALALQGLYNSIILNMIKGVIEGYEKKLEMVGVGYRAAKEGRNMQIQIGYSHPVFVEAPAGIEFMIEGTNKISVKGIDKQLVGEVAAKIRRIRKVEPYKGKGIRYAGEKVRKKAGKAAKAASGA</sequence>
<keyword evidence="4 6" id="KW-0699">rRNA-binding</keyword>